<sequence>MRMLLVPIFIIAFLQKYFFVTTIIFCLAAITDILDGFLARRLKKITTLGACLDPIADKILVSSSFILLTIYGYLPSCLTVIVIFRDAFILLGGLLFFLFDIPFKICPSFLGKLTTAVQVITTLIVLIHIQKSFPPSLLLFFYTLTFFLTIVSGLQYAYIGYKNIVQYTPSK</sequence>
<evidence type="ECO:0000256" key="11">
    <source>
        <dbReference type="ARBA" id="ARBA00023136"/>
    </source>
</evidence>
<feature type="transmembrane region" description="Helical" evidence="16">
    <location>
        <begin position="6"/>
        <end position="34"/>
    </location>
</feature>
<feature type="transmembrane region" description="Helical" evidence="16">
    <location>
        <begin position="139"/>
        <end position="161"/>
    </location>
</feature>
<evidence type="ECO:0000256" key="4">
    <source>
        <dbReference type="ARBA" id="ARBA00013170"/>
    </source>
</evidence>
<evidence type="ECO:0000256" key="2">
    <source>
        <dbReference type="ARBA" id="ARBA00005042"/>
    </source>
</evidence>
<evidence type="ECO:0000256" key="7">
    <source>
        <dbReference type="ARBA" id="ARBA00022679"/>
    </source>
</evidence>
<evidence type="ECO:0000256" key="10">
    <source>
        <dbReference type="ARBA" id="ARBA00023098"/>
    </source>
</evidence>
<keyword evidence="6" id="KW-0444">Lipid biosynthesis</keyword>
<evidence type="ECO:0000313" key="17">
    <source>
        <dbReference type="EMBL" id="HDD35592.1"/>
    </source>
</evidence>
<accession>A0A7V0IAF0</accession>
<keyword evidence="12" id="KW-0594">Phospholipid biosynthesis</keyword>
<dbReference type="EMBL" id="DQWQ01000094">
    <property type="protein sequence ID" value="HDD35592.1"/>
    <property type="molecule type" value="Genomic_DNA"/>
</dbReference>
<dbReference type="InterPro" id="IPR043130">
    <property type="entry name" value="CDP-OH_PTrfase_TM_dom"/>
</dbReference>
<organism evidence="17">
    <name type="scientific">Desulfofervidus auxilii</name>
    <dbReference type="NCBI Taxonomy" id="1621989"/>
    <lineage>
        <taxon>Bacteria</taxon>
        <taxon>Pseudomonadati</taxon>
        <taxon>Thermodesulfobacteriota</taxon>
        <taxon>Candidatus Desulfofervidia</taxon>
        <taxon>Candidatus Desulfofervidales</taxon>
        <taxon>Candidatus Desulfofervidaceae</taxon>
        <taxon>Candidatus Desulfofervidus</taxon>
    </lineage>
</organism>
<comment type="caution">
    <text evidence="17">The sequence shown here is derived from an EMBL/GenBank/DDBJ whole genome shotgun (WGS) entry which is preliminary data.</text>
</comment>
<dbReference type="InterPro" id="IPR048254">
    <property type="entry name" value="CDP_ALCOHOL_P_TRANSF_CS"/>
</dbReference>
<dbReference type="PROSITE" id="PS00379">
    <property type="entry name" value="CDP_ALCOHOL_P_TRANSF"/>
    <property type="match status" value="1"/>
</dbReference>
<dbReference type="InterPro" id="IPR004570">
    <property type="entry name" value="Phosphatidylglycerol_P_synth"/>
</dbReference>
<evidence type="ECO:0000256" key="12">
    <source>
        <dbReference type="ARBA" id="ARBA00023209"/>
    </source>
</evidence>
<dbReference type="GO" id="GO:0008444">
    <property type="term" value="F:CDP-diacylglycerol-glycerol-3-phosphate 3-phosphatidyltransferase activity"/>
    <property type="evidence" value="ECO:0007669"/>
    <property type="project" value="UniProtKB-EC"/>
</dbReference>
<keyword evidence="10" id="KW-0443">Lipid metabolism</keyword>
<dbReference type="GO" id="GO:0046474">
    <property type="term" value="P:glycerophospholipid biosynthetic process"/>
    <property type="evidence" value="ECO:0007669"/>
    <property type="project" value="TreeGrafter"/>
</dbReference>
<evidence type="ECO:0000256" key="16">
    <source>
        <dbReference type="SAM" id="Phobius"/>
    </source>
</evidence>
<keyword evidence="8 16" id="KW-0812">Transmembrane</keyword>
<comment type="subcellular location">
    <subcellularLocation>
        <location evidence="1">Membrane</location>
        <topology evidence="1">Multi-pass membrane protein</topology>
    </subcellularLocation>
</comment>
<dbReference type="PANTHER" id="PTHR14269:SF62">
    <property type="entry name" value="CDP-DIACYLGLYCEROL--GLYCEROL-3-PHOSPHATE 3-PHOSPHATIDYLTRANSFERASE 1, CHLOROPLASTIC"/>
    <property type="match status" value="1"/>
</dbReference>
<evidence type="ECO:0000256" key="9">
    <source>
        <dbReference type="ARBA" id="ARBA00022989"/>
    </source>
</evidence>
<protein>
    <recommendedName>
        <fullName evidence="5">CDP-diacylglycerol--glycerol-3-phosphate 3-phosphatidyltransferase</fullName>
        <ecNumber evidence="4">2.7.8.5</ecNumber>
    </recommendedName>
</protein>
<evidence type="ECO:0000256" key="14">
    <source>
        <dbReference type="ARBA" id="ARBA00048586"/>
    </source>
</evidence>
<keyword evidence="9 16" id="KW-1133">Transmembrane helix</keyword>
<dbReference type="AlphaFoldDB" id="A0A7V0IAF0"/>
<dbReference type="EC" id="2.7.8.5" evidence="4"/>
<dbReference type="Proteomes" id="UP000885706">
    <property type="component" value="Unassembled WGS sequence"/>
</dbReference>
<dbReference type="GO" id="GO:0016020">
    <property type="term" value="C:membrane"/>
    <property type="evidence" value="ECO:0007669"/>
    <property type="project" value="UniProtKB-SubCell"/>
</dbReference>
<dbReference type="PANTHER" id="PTHR14269">
    <property type="entry name" value="CDP-DIACYLGLYCEROL--GLYCEROL-3-PHOSPHATE 3-PHOSPHATIDYLTRANSFERASE-RELATED"/>
    <property type="match status" value="1"/>
</dbReference>
<feature type="transmembrane region" description="Helical" evidence="16">
    <location>
        <begin position="80"/>
        <end position="101"/>
    </location>
</feature>
<feature type="transmembrane region" description="Helical" evidence="16">
    <location>
        <begin position="113"/>
        <end position="133"/>
    </location>
</feature>
<dbReference type="InterPro" id="IPR000462">
    <property type="entry name" value="CDP-OH_P_trans"/>
</dbReference>
<comment type="catalytic activity">
    <reaction evidence="14">
        <text>a CDP-1,2-diacyl-sn-glycerol + sn-glycerol 3-phosphate = a 1,2-diacyl-sn-glycero-3-phospho-(1'-sn-glycero-3'-phosphate) + CMP + H(+)</text>
        <dbReference type="Rhea" id="RHEA:12593"/>
        <dbReference type="ChEBI" id="CHEBI:15378"/>
        <dbReference type="ChEBI" id="CHEBI:57597"/>
        <dbReference type="ChEBI" id="CHEBI:58332"/>
        <dbReference type="ChEBI" id="CHEBI:60110"/>
        <dbReference type="ChEBI" id="CHEBI:60377"/>
        <dbReference type="EC" id="2.7.8.5"/>
    </reaction>
</comment>
<evidence type="ECO:0000256" key="15">
    <source>
        <dbReference type="RuleBase" id="RU003750"/>
    </source>
</evidence>
<evidence type="ECO:0000256" key="8">
    <source>
        <dbReference type="ARBA" id="ARBA00022692"/>
    </source>
</evidence>
<name>A0A7V0IAF0_DESA2</name>
<dbReference type="Gene3D" id="1.20.120.1760">
    <property type="match status" value="1"/>
</dbReference>
<dbReference type="PIRSF" id="PIRSF000847">
    <property type="entry name" value="Phos_ph_gly_syn"/>
    <property type="match status" value="1"/>
</dbReference>
<keyword evidence="7 15" id="KW-0808">Transferase</keyword>
<dbReference type="Pfam" id="PF01066">
    <property type="entry name" value="CDP-OH_P_transf"/>
    <property type="match status" value="1"/>
</dbReference>
<comment type="similarity">
    <text evidence="3 15">Belongs to the CDP-alcohol phosphatidyltransferase class-I family.</text>
</comment>
<evidence type="ECO:0000256" key="3">
    <source>
        <dbReference type="ARBA" id="ARBA00010441"/>
    </source>
</evidence>
<gene>
    <name evidence="17" type="ORF">ENF30_02200</name>
</gene>
<dbReference type="InterPro" id="IPR050324">
    <property type="entry name" value="CDP-alcohol_PTase-I"/>
</dbReference>
<evidence type="ECO:0000256" key="6">
    <source>
        <dbReference type="ARBA" id="ARBA00022516"/>
    </source>
</evidence>
<keyword evidence="13" id="KW-1208">Phospholipid metabolism</keyword>
<evidence type="ECO:0000256" key="5">
    <source>
        <dbReference type="ARBA" id="ARBA00014944"/>
    </source>
</evidence>
<proteinExistence type="inferred from homology"/>
<comment type="pathway">
    <text evidence="2">Phospholipid metabolism; phosphatidylglycerol biosynthesis; phosphatidylglycerol from CDP-diacylglycerol: step 1/2.</text>
</comment>
<evidence type="ECO:0000256" key="1">
    <source>
        <dbReference type="ARBA" id="ARBA00004141"/>
    </source>
</evidence>
<keyword evidence="11 16" id="KW-0472">Membrane</keyword>
<reference evidence="17" key="1">
    <citation type="journal article" date="2020" name="mSystems">
        <title>Genome- and Community-Level Interaction Insights into Carbon Utilization and Element Cycling Functions of Hydrothermarchaeota in Hydrothermal Sediment.</title>
        <authorList>
            <person name="Zhou Z."/>
            <person name="Liu Y."/>
            <person name="Xu W."/>
            <person name="Pan J."/>
            <person name="Luo Z.H."/>
            <person name="Li M."/>
        </authorList>
    </citation>
    <scope>NUCLEOTIDE SEQUENCE [LARGE SCALE GENOMIC DNA]</scope>
    <source>
        <strain evidence="17">HyVt-113</strain>
    </source>
</reference>
<evidence type="ECO:0000256" key="13">
    <source>
        <dbReference type="ARBA" id="ARBA00023264"/>
    </source>
</evidence>